<dbReference type="RefSeq" id="XP_002143060.1">
    <property type="nucleotide sequence ID" value="XM_002143024.1"/>
</dbReference>
<dbReference type="InterPro" id="IPR052604">
    <property type="entry name" value="Mito_Tim_assembly_helper"/>
</dbReference>
<dbReference type="EMBL" id="KZ858947">
    <property type="protein sequence ID" value="RDW29113.1"/>
    <property type="molecule type" value="Genomic_DNA"/>
</dbReference>
<feature type="domain" description="CHY-type" evidence="5">
    <location>
        <begin position="1"/>
        <end position="71"/>
    </location>
</feature>
<dbReference type="EMBL" id="CP017557">
    <property type="protein sequence ID" value="AOW04850.1"/>
    <property type="molecule type" value="Genomic_DNA"/>
</dbReference>
<dbReference type="InterPro" id="IPR008913">
    <property type="entry name" value="Znf_CHY"/>
</dbReference>
<organism evidence="6 8">
    <name type="scientific">Yarrowia lipolytica</name>
    <name type="common">Candida lipolytica</name>
    <dbReference type="NCBI Taxonomy" id="4952"/>
    <lineage>
        <taxon>Eukaryota</taxon>
        <taxon>Fungi</taxon>
        <taxon>Dikarya</taxon>
        <taxon>Ascomycota</taxon>
        <taxon>Saccharomycotina</taxon>
        <taxon>Dipodascomycetes</taxon>
        <taxon>Dipodascales</taxon>
        <taxon>Dipodascales incertae sedis</taxon>
        <taxon>Yarrowia</taxon>
    </lineage>
</organism>
<dbReference type="InterPro" id="IPR037274">
    <property type="entry name" value="Znf_CHY_sf"/>
</dbReference>
<evidence type="ECO:0000313" key="8">
    <source>
        <dbReference type="Proteomes" id="UP000182444"/>
    </source>
</evidence>
<dbReference type="GeneID" id="7009535"/>
<dbReference type="Proteomes" id="UP000182444">
    <property type="component" value="Chromosome 1E"/>
</dbReference>
<dbReference type="PROSITE" id="PS51266">
    <property type="entry name" value="ZF_CHY"/>
    <property type="match status" value="1"/>
</dbReference>
<dbReference type="Gene3D" id="2.20.28.30">
    <property type="entry name" value="RNA polymerase ii, chain L"/>
    <property type="match status" value="1"/>
</dbReference>
<gene>
    <name evidence="7" type="ORF">B0I71DRAFT_126460</name>
    <name evidence="6" type="ORF">YALI1_E02959g</name>
</gene>
<evidence type="ECO:0000256" key="2">
    <source>
        <dbReference type="ARBA" id="ARBA00022771"/>
    </source>
</evidence>
<dbReference type="eggNOG" id="KOG1940">
    <property type="taxonomic scope" value="Eukaryota"/>
</dbReference>
<proteinExistence type="predicted"/>
<dbReference type="GO" id="GO:0008270">
    <property type="term" value="F:zinc ion binding"/>
    <property type="evidence" value="ECO:0007669"/>
    <property type="project" value="UniProtKB-KW"/>
</dbReference>
<evidence type="ECO:0000256" key="4">
    <source>
        <dbReference type="PROSITE-ProRule" id="PRU00601"/>
    </source>
</evidence>
<reference evidence="7 9" key="2">
    <citation type="submission" date="2018-07" db="EMBL/GenBank/DDBJ databases">
        <title>Draft Genome Assemblies for Five Robust Yarrowia lipolytica Strains Exhibiting High Lipid Production and Pentose Sugar Utilization and Sugar Alcohol Secretion from Undetoxified Lignocellulosic Biomass Hydrolysates.</title>
        <authorList>
            <consortium name="DOE Joint Genome Institute"/>
            <person name="Walker C."/>
            <person name="Ryu S."/>
            <person name="Na H."/>
            <person name="Zane M."/>
            <person name="LaButti K."/>
            <person name="Lipzen A."/>
            <person name="Haridas S."/>
            <person name="Barry K."/>
            <person name="Grigoriev I.V."/>
            <person name="Quarterman J."/>
            <person name="Slininger P."/>
            <person name="Dien B."/>
            <person name="Trinh C.T."/>
        </authorList>
    </citation>
    <scope>NUCLEOTIDE SEQUENCE [LARGE SCALE GENOMIC DNA]</scope>
    <source>
        <strain evidence="7 9">YB392</strain>
    </source>
</reference>
<evidence type="ECO:0000313" key="6">
    <source>
        <dbReference type="EMBL" id="AOW04850.1"/>
    </source>
</evidence>
<dbReference type="GO" id="GO:0045041">
    <property type="term" value="P:protein import into mitochondrial intermembrane space"/>
    <property type="evidence" value="ECO:0007669"/>
    <property type="project" value="TreeGrafter"/>
</dbReference>
<keyword evidence="2 4" id="KW-0863">Zinc-finger</keyword>
<name>A0A1H6Q5W9_YARLL</name>
<evidence type="ECO:0000259" key="5">
    <source>
        <dbReference type="PROSITE" id="PS51266"/>
    </source>
</evidence>
<dbReference type="OMA" id="HQEQESH"/>
<dbReference type="PANTHER" id="PTHR28082:SF2">
    <property type="entry name" value="CHY-TYPE DOMAIN-CONTAINING PROTEIN"/>
    <property type="match status" value="1"/>
</dbReference>
<keyword evidence="1" id="KW-0479">Metal-binding</keyword>
<evidence type="ECO:0000313" key="9">
    <source>
        <dbReference type="Proteomes" id="UP000256601"/>
    </source>
</evidence>
<dbReference type="AlphaFoldDB" id="A0A1H6Q5W9"/>
<evidence type="ECO:0000313" key="7">
    <source>
        <dbReference type="EMBL" id="RDW29113.1"/>
    </source>
</evidence>
<evidence type="ECO:0000256" key="1">
    <source>
        <dbReference type="ARBA" id="ARBA00022723"/>
    </source>
</evidence>
<protein>
    <submittedName>
        <fullName evidence="7">CHY zinc finger-domain-containing protein</fullName>
    </submittedName>
</protein>
<accession>A0A1H6Q5W9</accession>
<evidence type="ECO:0000256" key="3">
    <source>
        <dbReference type="ARBA" id="ARBA00022833"/>
    </source>
</evidence>
<dbReference type="OrthoDB" id="411372at2759"/>
<dbReference type="VEuPathDB" id="FungiDB:YALI1_E02959g"/>
<dbReference type="VEuPathDB" id="FungiDB:YALI0_E02343g"/>
<dbReference type="GO" id="GO:0005758">
    <property type="term" value="C:mitochondrial intermembrane space"/>
    <property type="evidence" value="ECO:0007669"/>
    <property type="project" value="TreeGrafter"/>
</dbReference>
<dbReference type="Proteomes" id="UP000256601">
    <property type="component" value="Unassembled WGS sequence"/>
</dbReference>
<reference evidence="6 8" key="1">
    <citation type="journal article" date="2016" name="PLoS ONE">
        <title>Sequence Assembly of Yarrowia lipolytica Strain W29/CLIB89 Shows Transposable Element Diversity.</title>
        <authorList>
            <person name="Magnan C."/>
            <person name="Yu J."/>
            <person name="Chang I."/>
            <person name="Jahn E."/>
            <person name="Kanomata Y."/>
            <person name="Wu J."/>
            <person name="Zeller M."/>
            <person name="Oakes M."/>
            <person name="Baldi P."/>
            <person name="Sandmeyer S."/>
        </authorList>
    </citation>
    <scope>NUCLEOTIDE SEQUENCE [LARGE SCALE GENOMIC DNA]</scope>
    <source>
        <strain evidence="6">CLIB89</strain>
        <strain evidence="8">CLIB89(W29)</strain>
    </source>
</reference>
<dbReference type="SUPFAM" id="SSF161219">
    <property type="entry name" value="CHY zinc finger-like"/>
    <property type="match status" value="1"/>
</dbReference>
<keyword evidence="3" id="KW-0862">Zinc</keyword>
<sequence>MCKHITNAQVSIRTQCCRKWYDCPQCHEEAEDHPLRKTTEMTFACKKCRKAFRKDLTDFDEADSFCPYCDNNFMIPAETPETKQLDAIAEGTHEIRLPGSGDKILDSRMMRKEDIPQDLWDELDNI</sequence>
<dbReference type="Pfam" id="PF05495">
    <property type="entry name" value="zf-CHY"/>
    <property type="match status" value="1"/>
</dbReference>
<dbReference type="KEGG" id="yli:7009535"/>
<dbReference type="PANTHER" id="PTHR28082">
    <property type="entry name" value="ZINC FINGER PROTEIN"/>
    <property type="match status" value="1"/>
</dbReference>